<sequence length="209" mass="24076">MLFDGVLELHKQNTHMSNMETSRQQLRGRTFHEGWVEHKDSQRNGWNKYWLVLKRFEKLILFIFRDEHASPESQVGLLTFDNNTDFKVREGDSKNSYKFDIYTTNRRNRFKSSKFHERELWRAYIIGLVKGSLPDDLDLTEAQIQMIQSEIDYHKMGHRQSNVSIADSGFGMDEMSGRISIFNTGSSGSGGGSTIAGGPTMTMADFFDD</sequence>
<gene>
    <name evidence="2" type="ORF">ACJMK2_043861</name>
</gene>
<organism evidence="2 3">
    <name type="scientific">Sinanodonta woodiana</name>
    <name type="common">Chinese pond mussel</name>
    <name type="synonym">Anodonta woodiana</name>
    <dbReference type="NCBI Taxonomy" id="1069815"/>
    <lineage>
        <taxon>Eukaryota</taxon>
        <taxon>Metazoa</taxon>
        <taxon>Spiralia</taxon>
        <taxon>Lophotrochozoa</taxon>
        <taxon>Mollusca</taxon>
        <taxon>Bivalvia</taxon>
        <taxon>Autobranchia</taxon>
        <taxon>Heteroconchia</taxon>
        <taxon>Palaeoheterodonta</taxon>
        <taxon>Unionida</taxon>
        <taxon>Unionoidea</taxon>
        <taxon>Unionidae</taxon>
        <taxon>Unioninae</taxon>
        <taxon>Sinanodonta</taxon>
    </lineage>
</organism>
<reference evidence="2 3" key="1">
    <citation type="submission" date="2024-11" db="EMBL/GenBank/DDBJ databases">
        <title>Chromosome-level genome assembly of the freshwater bivalve Anodonta woodiana.</title>
        <authorList>
            <person name="Chen X."/>
        </authorList>
    </citation>
    <scope>NUCLEOTIDE SEQUENCE [LARGE SCALE GENOMIC DNA]</scope>
    <source>
        <strain evidence="2">MN2024</strain>
        <tissue evidence="2">Gills</tissue>
    </source>
</reference>
<dbReference type="InterPro" id="IPR039111">
    <property type="entry name" value="STAP1/STAP2"/>
</dbReference>
<name>A0ABD3W106_SINWO</name>
<evidence type="ECO:0000313" key="3">
    <source>
        <dbReference type="Proteomes" id="UP001634394"/>
    </source>
</evidence>
<dbReference type="PROSITE" id="PS50003">
    <property type="entry name" value="PH_DOMAIN"/>
    <property type="match status" value="1"/>
</dbReference>
<evidence type="ECO:0000313" key="2">
    <source>
        <dbReference type="EMBL" id="KAL3866573.1"/>
    </source>
</evidence>
<dbReference type="PANTHER" id="PTHR16186:SF9">
    <property type="entry name" value="SH2 DOMAIN-CONTAINING PROTEIN"/>
    <property type="match status" value="1"/>
</dbReference>
<dbReference type="InterPro" id="IPR001849">
    <property type="entry name" value="PH_domain"/>
</dbReference>
<comment type="caution">
    <text evidence="2">The sequence shown here is derived from an EMBL/GenBank/DDBJ whole genome shotgun (WGS) entry which is preliminary data.</text>
</comment>
<dbReference type="AlphaFoldDB" id="A0ABD3W106"/>
<keyword evidence="3" id="KW-1185">Reference proteome</keyword>
<feature type="domain" description="PH" evidence="1">
    <location>
        <begin position="29"/>
        <end position="130"/>
    </location>
</feature>
<dbReference type="PANTHER" id="PTHR16186">
    <property type="entry name" value="SIGNAL-TRANSDUCING ADAPTOR PROTEIN-RELATED"/>
    <property type="match status" value="1"/>
</dbReference>
<accession>A0ABD3W106</accession>
<dbReference type="Gene3D" id="2.30.29.30">
    <property type="entry name" value="Pleckstrin-homology domain (PH domain)/Phosphotyrosine-binding domain (PTB)"/>
    <property type="match status" value="1"/>
</dbReference>
<protein>
    <recommendedName>
        <fullName evidence="1">PH domain-containing protein</fullName>
    </recommendedName>
</protein>
<dbReference type="SMART" id="SM00233">
    <property type="entry name" value="PH"/>
    <property type="match status" value="1"/>
</dbReference>
<proteinExistence type="predicted"/>
<evidence type="ECO:0000259" key="1">
    <source>
        <dbReference type="PROSITE" id="PS50003"/>
    </source>
</evidence>
<dbReference type="SUPFAM" id="SSF50729">
    <property type="entry name" value="PH domain-like"/>
    <property type="match status" value="1"/>
</dbReference>
<dbReference type="Pfam" id="PF00169">
    <property type="entry name" value="PH"/>
    <property type="match status" value="1"/>
</dbReference>
<dbReference type="EMBL" id="JBJQND010000009">
    <property type="protein sequence ID" value="KAL3866573.1"/>
    <property type="molecule type" value="Genomic_DNA"/>
</dbReference>
<dbReference type="InterPro" id="IPR011993">
    <property type="entry name" value="PH-like_dom_sf"/>
</dbReference>
<dbReference type="Proteomes" id="UP001634394">
    <property type="component" value="Unassembled WGS sequence"/>
</dbReference>